<dbReference type="InterPro" id="IPR004143">
    <property type="entry name" value="BPL_LPL_catalytic"/>
</dbReference>
<protein>
    <submittedName>
        <fullName evidence="4">Biotin--protein ligase</fullName>
    </submittedName>
</protein>
<dbReference type="PANTHER" id="PTHR12835:SF5">
    <property type="entry name" value="BIOTIN--PROTEIN LIGASE"/>
    <property type="match status" value="1"/>
</dbReference>
<dbReference type="CDD" id="cd16442">
    <property type="entry name" value="BPL"/>
    <property type="match status" value="1"/>
</dbReference>
<dbReference type="CDD" id="cd03144">
    <property type="entry name" value="GATase1_ScBLP_like"/>
    <property type="match status" value="1"/>
</dbReference>
<evidence type="ECO:0000256" key="2">
    <source>
        <dbReference type="ARBA" id="ARBA00022598"/>
    </source>
</evidence>
<dbReference type="InterPro" id="IPR045864">
    <property type="entry name" value="aa-tRNA-synth_II/BPL/LPL"/>
</dbReference>
<dbReference type="SUPFAM" id="SSF55681">
    <property type="entry name" value="Class II aaRS and biotin synthetases"/>
    <property type="match status" value="1"/>
</dbReference>
<dbReference type="SUPFAM" id="SSF52317">
    <property type="entry name" value="Class I glutamine amidotransferase-like"/>
    <property type="match status" value="1"/>
</dbReference>
<dbReference type="GO" id="GO:0005737">
    <property type="term" value="C:cytoplasm"/>
    <property type="evidence" value="ECO:0007669"/>
    <property type="project" value="TreeGrafter"/>
</dbReference>
<dbReference type="InterPro" id="IPR004408">
    <property type="entry name" value="Biotin_CoA_COase_ligase"/>
</dbReference>
<dbReference type="Pfam" id="PF09825">
    <property type="entry name" value="BPL_N"/>
    <property type="match status" value="1"/>
</dbReference>
<dbReference type="InterPro" id="IPR019197">
    <property type="entry name" value="Biotin-prot_ligase_N"/>
</dbReference>
<organism evidence="4 5">
    <name type="scientific">[Candida] railenensis</name>
    <dbReference type="NCBI Taxonomy" id="45579"/>
    <lineage>
        <taxon>Eukaryota</taxon>
        <taxon>Fungi</taxon>
        <taxon>Dikarya</taxon>
        <taxon>Ascomycota</taxon>
        <taxon>Saccharomycotina</taxon>
        <taxon>Pichiomycetes</taxon>
        <taxon>Debaryomycetaceae</taxon>
        <taxon>Kurtzmaniella</taxon>
    </lineage>
</organism>
<proteinExistence type="inferred from homology"/>
<gene>
    <name evidence="4" type="ORF">CLIB1423_09S05116</name>
</gene>
<comment type="caution">
    <text evidence="4">The sequence shown here is derived from an EMBL/GenBank/DDBJ whole genome shotgun (WGS) entry which is preliminary data.</text>
</comment>
<dbReference type="GO" id="GO:0004077">
    <property type="term" value="F:biotin--[biotin carboxyl-carrier protein] ligase activity"/>
    <property type="evidence" value="ECO:0007669"/>
    <property type="project" value="InterPro"/>
</dbReference>
<dbReference type="Gene3D" id="3.30.930.10">
    <property type="entry name" value="Bira Bifunctional Protein, Domain 2"/>
    <property type="match status" value="1"/>
</dbReference>
<sequence>MNVLVYSGPGTTSESVKHCLESLRLHLSPSYAVVAVSETAILNDPWMHKTAVFVMPGGADLPMCKVLNGEGNKKISQFVKKGGKYIGFCAGGYYASERCEFEVGTNMEVTGPRELSFFPGIDRGCAYKGFLYETHKGVRSTPLQTDNGLVYNYYNGGGVFVNASKYPNTEVLATYTEPVEVTHNASDDELTAAVVLCKVGKGAALLTGSHPEYTPALMKPASDESDYIKTFETLSQPDNEEKRKIFLRDCLGKLGLKVNQDVNMSVPHLTPIYLSSLKPDVLCQLRQSLHIEGTNHRHEDANDTFIFHTEEENDNDYFIKSSEEITNLHDLESQPKHIKISNELPSHKITPYFNMATYREEYKKLSNSKIGGIGSTFGYCEVITSTNTIMDKNPGWLRHLPHGFAVTATTQVSGRGRGGNVWINPKGVMATSVLFKVPVSSPNKTSIVTLQYLCGLAIVESILGYGSDEPGKGVGYEEMPIKLKWPNDIYSMKPQYFTETSSSNTITSSSTTLDEDEEKYAKISGALINSQYMENCFYLVWGVGINVSNSAPTTSLNIVLDKLNELRSKKGLSPLPPYQHELLLAKMLHTVEEFYSVFEKAGLKPFLPLYYKRWLHSNQIVDVDANGDGSRRKCLIKGITPEYGLLVVEDVKSGEILELQPDGNSFDIFRGLIYKKS</sequence>
<dbReference type="AlphaFoldDB" id="A0A9P0QQQ2"/>
<reference evidence="4" key="1">
    <citation type="submission" date="2022-03" db="EMBL/GenBank/DDBJ databases">
        <authorList>
            <person name="Legras J.-L."/>
            <person name="Devillers H."/>
            <person name="Grondin C."/>
        </authorList>
    </citation>
    <scope>NUCLEOTIDE SEQUENCE</scope>
    <source>
        <strain evidence="4">CLIB 1423</strain>
    </source>
</reference>
<comment type="similarity">
    <text evidence="1">Belongs to the biotin--protein ligase family.</text>
</comment>
<dbReference type="Proteomes" id="UP000837801">
    <property type="component" value="Unassembled WGS sequence"/>
</dbReference>
<feature type="domain" description="BPL/LPL catalytic" evidence="3">
    <location>
        <begin position="371"/>
        <end position="599"/>
    </location>
</feature>
<name>A0A9P0QQQ2_9ASCO</name>
<dbReference type="Pfam" id="PF03099">
    <property type="entry name" value="BPL_LplA_LipB"/>
    <property type="match status" value="1"/>
</dbReference>
<dbReference type="OrthoDB" id="10250105at2759"/>
<dbReference type="InterPro" id="IPR029062">
    <property type="entry name" value="Class_I_gatase-like"/>
</dbReference>
<evidence type="ECO:0000313" key="4">
    <source>
        <dbReference type="EMBL" id="CAH2353204.1"/>
    </source>
</evidence>
<keyword evidence="2 4" id="KW-0436">Ligase</keyword>
<evidence type="ECO:0000259" key="3">
    <source>
        <dbReference type="PROSITE" id="PS51733"/>
    </source>
</evidence>
<evidence type="ECO:0000313" key="5">
    <source>
        <dbReference type="Proteomes" id="UP000837801"/>
    </source>
</evidence>
<accession>A0A9P0QQQ2</accession>
<dbReference type="PROSITE" id="PS51733">
    <property type="entry name" value="BPL_LPL_CATALYTIC"/>
    <property type="match status" value="1"/>
</dbReference>
<keyword evidence="5" id="KW-1185">Reference proteome</keyword>
<dbReference type="EMBL" id="CAKXYY010000009">
    <property type="protein sequence ID" value="CAH2353204.1"/>
    <property type="molecule type" value="Genomic_DNA"/>
</dbReference>
<evidence type="ECO:0000256" key="1">
    <source>
        <dbReference type="ARBA" id="ARBA00009934"/>
    </source>
</evidence>
<dbReference type="PANTHER" id="PTHR12835">
    <property type="entry name" value="BIOTIN PROTEIN LIGASE"/>
    <property type="match status" value="1"/>
</dbReference>